<dbReference type="EMBL" id="LR999458">
    <property type="protein sequence ID" value="CAE6255838.1"/>
    <property type="molecule type" value="Genomic_DNA"/>
</dbReference>
<accession>A0A8S2B9W1</accession>
<sequence length="522" mass="59914">MASSSSSLLSPSSYTELKDAWHPSTTANTTESSYWFNWRVMICCIWMAIATVITAFLIFKYEGFRRKRSEGGDVDGGEKEWSGNVYEDETWRPCLRNIHPAWLLAFRVVAFFVLLVMLIVIGLVDGPTIFFYYTQWTFALITLYFGLGSLLSLHGCYQYNKRAAGDRVDSIEAIDSERARSKGADNTIQQSQYSSNPAGFWGYVFQIIFQMNAGAVLLTDCVFWFIIVPFLEIHDYSLNVLVINMHSLNAIFLLGDAALNSLSFPCFRIAYFFFWTIAYVIFQWALHSLVHIWWPYPFLDLSSHYAPLWYFSVAVMHLPCYGAFALLVKLKHRLLQRWFPESYQSPRLLGLCYVPLFLFSAAAFGYCCVGTKLKSLKPTALTAVYGDDIVFNQLEHLNFRIYGAYWSKLLYWLLIASPKLRNLEFNEIFSRDGAVDTLVRWKRLTSVPQCLLSSLQTFKWSIYNVSVQGKDLATYILEKSCQLKIATISIGQGLNDPQKKLEMETEVKLLFRGSPTCNLVFE</sequence>
<feature type="transmembrane region" description="Helical" evidence="1">
    <location>
        <begin position="38"/>
        <end position="59"/>
    </location>
</feature>
<evidence type="ECO:0000313" key="4">
    <source>
        <dbReference type="Proteomes" id="UP000682877"/>
    </source>
</evidence>
<dbReference type="SMART" id="SM00579">
    <property type="entry name" value="FBD"/>
    <property type="match status" value="1"/>
</dbReference>
<evidence type="ECO:0000256" key="1">
    <source>
        <dbReference type="SAM" id="Phobius"/>
    </source>
</evidence>
<evidence type="ECO:0000313" key="3">
    <source>
        <dbReference type="EMBL" id="CAE6255838.1"/>
    </source>
</evidence>
<dbReference type="GO" id="GO:0016020">
    <property type="term" value="C:membrane"/>
    <property type="evidence" value="ECO:0007669"/>
    <property type="project" value="TreeGrafter"/>
</dbReference>
<organism evidence="3 4">
    <name type="scientific">Arabidopsis arenosa</name>
    <name type="common">Sand rock-cress</name>
    <name type="synonym">Cardaminopsis arenosa</name>
    <dbReference type="NCBI Taxonomy" id="38785"/>
    <lineage>
        <taxon>Eukaryota</taxon>
        <taxon>Viridiplantae</taxon>
        <taxon>Streptophyta</taxon>
        <taxon>Embryophyta</taxon>
        <taxon>Tracheophyta</taxon>
        <taxon>Spermatophyta</taxon>
        <taxon>Magnoliopsida</taxon>
        <taxon>eudicotyledons</taxon>
        <taxon>Gunneridae</taxon>
        <taxon>Pentapetalae</taxon>
        <taxon>rosids</taxon>
        <taxon>malvids</taxon>
        <taxon>Brassicales</taxon>
        <taxon>Brassicaceae</taxon>
        <taxon>Camelineae</taxon>
        <taxon>Arabidopsis</taxon>
    </lineage>
</organism>
<evidence type="ECO:0000259" key="2">
    <source>
        <dbReference type="SMART" id="SM00579"/>
    </source>
</evidence>
<feature type="transmembrane region" description="Helical" evidence="1">
    <location>
        <begin position="200"/>
        <end position="226"/>
    </location>
</feature>
<dbReference type="AlphaFoldDB" id="A0A8S2B9W1"/>
<keyword evidence="1" id="KW-0472">Membrane</keyword>
<feature type="transmembrane region" description="Helical" evidence="1">
    <location>
        <begin position="101"/>
        <end position="124"/>
    </location>
</feature>
<dbReference type="PANTHER" id="PTHR12242:SF22">
    <property type="entry name" value="OS02G0130600 PROTEIN"/>
    <property type="match status" value="1"/>
</dbReference>
<dbReference type="InterPro" id="IPR006566">
    <property type="entry name" value="FBD"/>
</dbReference>
<keyword evidence="1" id="KW-1133">Transmembrane helix</keyword>
<name>A0A8S2B9W1_ARAAE</name>
<feature type="transmembrane region" description="Helical" evidence="1">
    <location>
        <begin position="271"/>
        <end position="296"/>
    </location>
</feature>
<feature type="domain" description="FBD" evidence="2">
    <location>
        <begin position="449"/>
        <end position="522"/>
    </location>
</feature>
<dbReference type="PANTHER" id="PTHR12242">
    <property type="entry name" value="OS02G0130600 PROTEIN-RELATED"/>
    <property type="match status" value="1"/>
</dbReference>
<feature type="transmembrane region" description="Helical" evidence="1">
    <location>
        <begin position="130"/>
        <end position="153"/>
    </location>
</feature>
<keyword evidence="4" id="KW-1185">Reference proteome</keyword>
<dbReference type="Pfam" id="PF08387">
    <property type="entry name" value="FBD"/>
    <property type="match status" value="1"/>
</dbReference>
<feature type="transmembrane region" description="Helical" evidence="1">
    <location>
        <begin position="348"/>
        <end position="366"/>
    </location>
</feature>
<protein>
    <recommendedName>
        <fullName evidence="2">FBD domain-containing protein</fullName>
    </recommendedName>
</protein>
<dbReference type="Proteomes" id="UP000682877">
    <property type="component" value="Chromosome 8"/>
</dbReference>
<proteinExistence type="predicted"/>
<feature type="transmembrane region" description="Helical" evidence="1">
    <location>
        <begin position="308"/>
        <end position="328"/>
    </location>
</feature>
<gene>
    <name evidence="3" type="ORF">AARE701A_LOCUS22216</name>
</gene>
<feature type="transmembrane region" description="Helical" evidence="1">
    <location>
        <begin position="238"/>
        <end position="259"/>
    </location>
</feature>
<keyword evidence="1" id="KW-0812">Transmembrane</keyword>
<reference evidence="3" key="1">
    <citation type="submission" date="2021-01" db="EMBL/GenBank/DDBJ databases">
        <authorList>
            <person name="Bezrukov I."/>
        </authorList>
    </citation>
    <scope>NUCLEOTIDE SEQUENCE</scope>
</reference>